<evidence type="ECO:0000259" key="1">
    <source>
        <dbReference type="Pfam" id="PF06902"/>
    </source>
</evidence>
<sequence>MKEYSNGEIAVIWKPELCQHAGICVKMLPKVYNPKEKPWIQAENASTEQLKQQISKCPSGALSYR</sequence>
<evidence type="ECO:0000313" key="3">
    <source>
        <dbReference type="Proteomes" id="UP001196136"/>
    </source>
</evidence>
<evidence type="ECO:0000313" key="2">
    <source>
        <dbReference type="EMBL" id="MBW8199220.1"/>
    </source>
</evidence>
<feature type="domain" description="Divergent 4Fe-4S mono-cluster" evidence="1">
    <location>
        <begin position="4"/>
        <end position="64"/>
    </location>
</feature>
<organism evidence="2 3">
    <name type="scientific">Flagellimonas abyssi</name>
    <dbReference type="NCBI Taxonomy" id="2864871"/>
    <lineage>
        <taxon>Bacteria</taxon>
        <taxon>Pseudomonadati</taxon>
        <taxon>Bacteroidota</taxon>
        <taxon>Flavobacteriia</taxon>
        <taxon>Flavobacteriales</taxon>
        <taxon>Flavobacteriaceae</taxon>
        <taxon>Flagellimonas</taxon>
    </lineage>
</organism>
<accession>A0ABS7ENQ9</accession>
<dbReference type="RefSeq" id="WP_220112857.1">
    <property type="nucleotide sequence ID" value="NZ_JAHZSV010000005.1"/>
</dbReference>
<proteinExistence type="predicted"/>
<dbReference type="EMBL" id="JAHZSV010000005">
    <property type="protein sequence ID" value="MBW8199220.1"/>
    <property type="molecule type" value="Genomic_DNA"/>
</dbReference>
<name>A0ABS7ENQ9_9FLAO</name>
<dbReference type="Proteomes" id="UP001196136">
    <property type="component" value="Unassembled WGS sequence"/>
</dbReference>
<reference evidence="2 3" key="1">
    <citation type="submission" date="2021-08" db="EMBL/GenBank/DDBJ databases">
        <title>Muricauda profundi sp. nov., a marine bacterium isolated from deep seawater of the Mariana Trench.</title>
        <authorList>
            <person name="Wei Y."/>
        </authorList>
    </citation>
    <scope>NUCLEOTIDE SEQUENCE [LARGE SCALE GENOMIC DNA]</scope>
    <source>
        <strain evidence="2 3">W52</strain>
    </source>
</reference>
<protein>
    <submittedName>
        <fullName evidence="2">(4Fe-4S)-binding protein</fullName>
    </submittedName>
</protein>
<dbReference type="InterPro" id="IPR010693">
    <property type="entry name" value="Divergent_4Fe-4S_mono-cluster"/>
</dbReference>
<dbReference type="Pfam" id="PF06902">
    <property type="entry name" value="Fer4_19"/>
    <property type="match status" value="1"/>
</dbReference>
<keyword evidence="3" id="KW-1185">Reference proteome</keyword>
<dbReference type="Gene3D" id="3.30.70.20">
    <property type="match status" value="1"/>
</dbReference>
<gene>
    <name evidence="2" type="ORF">K1F36_05235</name>
</gene>
<comment type="caution">
    <text evidence="2">The sequence shown here is derived from an EMBL/GenBank/DDBJ whole genome shotgun (WGS) entry which is preliminary data.</text>
</comment>